<reference evidence="1 2" key="1">
    <citation type="submission" date="2022-05" db="EMBL/GenBank/DDBJ databases">
        <authorList>
            <consortium name="Genoscope - CEA"/>
            <person name="William W."/>
        </authorList>
    </citation>
    <scope>NUCLEOTIDE SEQUENCE [LARGE SCALE GENOMIC DNA]</scope>
</reference>
<keyword evidence="2" id="KW-1185">Reference proteome</keyword>
<accession>A0ABN8LIE7</accession>
<name>A0ABN8LIE7_9CNID</name>
<dbReference type="Gene3D" id="3.90.175.10">
    <property type="entry name" value="Diphtheria Toxin, domain 1"/>
    <property type="match status" value="1"/>
</dbReference>
<sequence length="304" mass="35394">MTDSGLAVYPFNAVKNVWTCWKTLHAEYSRHKQKTSIYALLHLCRHLQPSIDKFWTFFARTLSGLSRNNPKWSKCSRFPIEEDKINEWFDHEVPSEGNEDNKVIKIVNVDRLGKQNEIYLRDQPENFPMSLSNDNFEFFVHGTNHKGAKKIIEKGILLGEGAARQDFSDGSGFYLGIDLQKAAMWARHKYQDGEAVLIYQVDKRELRGDKNEKGLDLRIDKDKWKKVVNEYRLTGYGRKEKRPSPDYRDELEQYYFIEGPMASVSGKNPKPREKGSGTYQLCVRNEACAKLFDRSLSHVIFLER</sequence>
<dbReference type="EMBL" id="CALNXI010000023">
    <property type="protein sequence ID" value="CAH3015424.1"/>
    <property type="molecule type" value="Genomic_DNA"/>
</dbReference>
<proteinExistence type="predicted"/>
<evidence type="ECO:0000313" key="1">
    <source>
        <dbReference type="EMBL" id="CAH3015424.1"/>
    </source>
</evidence>
<evidence type="ECO:0008006" key="3">
    <source>
        <dbReference type="Google" id="ProtNLM"/>
    </source>
</evidence>
<gene>
    <name evidence="1" type="ORF">PEVE_00016498</name>
</gene>
<organism evidence="1 2">
    <name type="scientific">Porites evermanni</name>
    <dbReference type="NCBI Taxonomy" id="104178"/>
    <lineage>
        <taxon>Eukaryota</taxon>
        <taxon>Metazoa</taxon>
        <taxon>Cnidaria</taxon>
        <taxon>Anthozoa</taxon>
        <taxon>Hexacorallia</taxon>
        <taxon>Scleractinia</taxon>
        <taxon>Fungiina</taxon>
        <taxon>Poritidae</taxon>
        <taxon>Porites</taxon>
    </lineage>
</organism>
<dbReference type="Proteomes" id="UP001159427">
    <property type="component" value="Unassembled WGS sequence"/>
</dbReference>
<dbReference type="SUPFAM" id="SSF56399">
    <property type="entry name" value="ADP-ribosylation"/>
    <property type="match status" value="1"/>
</dbReference>
<protein>
    <recommendedName>
        <fullName evidence="3">PARP</fullName>
    </recommendedName>
</protein>
<evidence type="ECO:0000313" key="2">
    <source>
        <dbReference type="Proteomes" id="UP001159427"/>
    </source>
</evidence>
<comment type="caution">
    <text evidence="1">The sequence shown here is derived from an EMBL/GenBank/DDBJ whole genome shotgun (WGS) entry which is preliminary data.</text>
</comment>